<accession>A0A9E7E8W9</accession>
<protein>
    <submittedName>
        <fullName evidence="1">Uncharacterized protein</fullName>
    </submittedName>
</protein>
<dbReference type="AlphaFoldDB" id="A0A9E7E8W9"/>
<dbReference type="EMBL" id="CP097502">
    <property type="protein sequence ID" value="URD72608.1"/>
    <property type="molecule type" value="Genomic_DNA"/>
</dbReference>
<name>A0A9E7E8W9_9LILI</name>
<evidence type="ECO:0000313" key="2">
    <source>
        <dbReference type="Proteomes" id="UP001055439"/>
    </source>
</evidence>
<organism evidence="1 2">
    <name type="scientific">Musa troglodytarum</name>
    <name type="common">fe'i banana</name>
    <dbReference type="NCBI Taxonomy" id="320322"/>
    <lineage>
        <taxon>Eukaryota</taxon>
        <taxon>Viridiplantae</taxon>
        <taxon>Streptophyta</taxon>
        <taxon>Embryophyta</taxon>
        <taxon>Tracheophyta</taxon>
        <taxon>Spermatophyta</taxon>
        <taxon>Magnoliopsida</taxon>
        <taxon>Liliopsida</taxon>
        <taxon>Zingiberales</taxon>
        <taxon>Musaceae</taxon>
        <taxon>Musa</taxon>
    </lineage>
</organism>
<dbReference type="Proteomes" id="UP001055439">
    <property type="component" value="Chromosome 1"/>
</dbReference>
<proteinExistence type="predicted"/>
<evidence type="ECO:0000313" key="1">
    <source>
        <dbReference type="EMBL" id="URD72608.1"/>
    </source>
</evidence>
<keyword evidence="2" id="KW-1185">Reference proteome</keyword>
<reference evidence="1" key="1">
    <citation type="submission" date="2022-05" db="EMBL/GenBank/DDBJ databases">
        <title>The Musa troglodytarum L. genome provides insights into the mechanism of non-climacteric behaviour and enrichment of carotenoids.</title>
        <authorList>
            <person name="Wang J."/>
        </authorList>
    </citation>
    <scope>NUCLEOTIDE SEQUENCE</scope>
    <source>
        <tissue evidence="1">Leaf</tissue>
    </source>
</reference>
<gene>
    <name evidence="1" type="ORF">MUK42_36782</name>
</gene>
<sequence length="163" mass="18372">MSRRRIFSIICPNHSIKHDERQITSILRVRKQEGTRFPRREEGDRIGEAGGAQSEWRKVGRPCFRNRHRLDSDDNRTLDDRTANQNASVPEIVGTVGRSAIGRLVPVSHHRPPRTFLAASSRVPFPPRDFGHVIASPGCVLSPDCLSNRRCARCSLIVVLTDD</sequence>